<dbReference type="InterPro" id="IPR036866">
    <property type="entry name" value="RibonucZ/Hydroxyglut_hydro"/>
</dbReference>
<dbReference type="InterPro" id="IPR001279">
    <property type="entry name" value="Metallo-B-lactamas"/>
</dbReference>
<name>A0A319D332_9EURO</name>
<sequence length="300" mass="33714">MLQTHHYTSSTQGLSSLTTLLTTPTASLLIDPPFLLTDAHKLLTWLQSLLTPSNPLKAIFITHHHPDHFFSANPILDAFPGTRLYAAPYVLARIDHEYAQKVAYWTSVFGAENIPAAPRKPEPYPFSFFVLGGHLIMLLGPVVGDCVDQTVFWIPGNRTVVAGDVVYGRSVHVWVEELESPALLHAWQKTLDLIERLQPEHIIPGHMEAGWELDAKADLAHTRRYLDLFAEKIAHAPAKMPVAELYGVFEREFPLCCENRDFFLGHMANQFGEGGTVWEENRHPDVRGRTGEGLNGYLFE</sequence>
<dbReference type="OrthoDB" id="536211at2759"/>
<dbReference type="AlphaFoldDB" id="A0A319D332"/>
<evidence type="ECO:0000259" key="1">
    <source>
        <dbReference type="SMART" id="SM00849"/>
    </source>
</evidence>
<dbReference type="STRING" id="1448320.A0A319D332"/>
<dbReference type="InterPro" id="IPR050662">
    <property type="entry name" value="Sec-metab_biosynth-thioest"/>
</dbReference>
<dbReference type="Proteomes" id="UP000247810">
    <property type="component" value="Unassembled WGS sequence"/>
</dbReference>
<dbReference type="VEuPathDB" id="FungiDB:BO71DRAFT_486241"/>
<dbReference type="PANTHER" id="PTHR23131:SF1">
    <property type="entry name" value="DOMAIN PROTEIN, PUTATIVE (AFU_ORTHOLOGUE AFUA_3G00280)-RELATED"/>
    <property type="match status" value="1"/>
</dbReference>
<organism evidence="2 3">
    <name type="scientific">Aspergillus ellipticus CBS 707.79</name>
    <dbReference type="NCBI Taxonomy" id="1448320"/>
    <lineage>
        <taxon>Eukaryota</taxon>
        <taxon>Fungi</taxon>
        <taxon>Dikarya</taxon>
        <taxon>Ascomycota</taxon>
        <taxon>Pezizomycotina</taxon>
        <taxon>Eurotiomycetes</taxon>
        <taxon>Eurotiomycetidae</taxon>
        <taxon>Eurotiales</taxon>
        <taxon>Aspergillaceae</taxon>
        <taxon>Aspergillus</taxon>
        <taxon>Aspergillus subgen. Circumdati</taxon>
    </lineage>
</organism>
<feature type="domain" description="Metallo-beta-lactamase" evidence="1">
    <location>
        <begin position="15"/>
        <end position="206"/>
    </location>
</feature>
<dbReference type="SMART" id="SM00849">
    <property type="entry name" value="Lactamase_B"/>
    <property type="match status" value="1"/>
</dbReference>
<evidence type="ECO:0000313" key="3">
    <source>
        <dbReference type="Proteomes" id="UP000247810"/>
    </source>
</evidence>
<gene>
    <name evidence="2" type="ORF">BO71DRAFT_486241</name>
</gene>
<dbReference type="GO" id="GO:0044550">
    <property type="term" value="P:secondary metabolite biosynthetic process"/>
    <property type="evidence" value="ECO:0007669"/>
    <property type="project" value="TreeGrafter"/>
</dbReference>
<dbReference type="Gene3D" id="3.60.15.10">
    <property type="entry name" value="Ribonuclease Z/Hydroxyacylglutathione hydrolase-like"/>
    <property type="match status" value="1"/>
</dbReference>
<dbReference type="Pfam" id="PF00753">
    <property type="entry name" value="Lactamase_B"/>
    <property type="match status" value="1"/>
</dbReference>
<accession>A0A319D332</accession>
<proteinExistence type="predicted"/>
<dbReference type="CDD" id="cd07739">
    <property type="entry name" value="metallo-hydrolase-like_MBL-fold"/>
    <property type="match status" value="1"/>
</dbReference>
<evidence type="ECO:0000313" key="2">
    <source>
        <dbReference type="EMBL" id="PYH91501.1"/>
    </source>
</evidence>
<dbReference type="SUPFAM" id="SSF56281">
    <property type="entry name" value="Metallo-hydrolase/oxidoreductase"/>
    <property type="match status" value="1"/>
</dbReference>
<reference evidence="2 3" key="1">
    <citation type="submission" date="2018-02" db="EMBL/GenBank/DDBJ databases">
        <title>The genomes of Aspergillus section Nigri reveals drivers in fungal speciation.</title>
        <authorList>
            <consortium name="DOE Joint Genome Institute"/>
            <person name="Vesth T.C."/>
            <person name="Nybo J."/>
            <person name="Theobald S."/>
            <person name="Brandl J."/>
            <person name="Frisvad J.C."/>
            <person name="Nielsen K.F."/>
            <person name="Lyhne E.K."/>
            <person name="Kogle M.E."/>
            <person name="Kuo A."/>
            <person name="Riley R."/>
            <person name="Clum A."/>
            <person name="Nolan M."/>
            <person name="Lipzen A."/>
            <person name="Salamov A."/>
            <person name="Henrissat B."/>
            <person name="Wiebenga A."/>
            <person name="De vries R.P."/>
            <person name="Grigoriev I.V."/>
            <person name="Mortensen U.H."/>
            <person name="Andersen M.R."/>
            <person name="Baker S.E."/>
        </authorList>
    </citation>
    <scope>NUCLEOTIDE SEQUENCE [LARGE SCALE GENOMIC DNA]</scope>
    <source>
        <strain evidence="2 3">CBS 707.79</strain>
    </source>
</reference>
<keyword evidence="3" id="KW-1185">Reference proteome</keyword>
<protein>
    <submittedName>
        <fullName evidence="2">Putative metallo-beta-lactamase domain protein</fullName>
    </submittedName>
</protein>
<dbReference type="PANTHER" id="PTHR23131">
    <property type="entry name" value="ENDORIBONUCLEASE LACTB2"/>
    <property type="match status" value="1"/>
</dbReference>
<dbReference type="EMBL" id="KZ825944">
    <property type="protein sequence ID" value="PYH91501.1"/>
    <property type="molecule type" value="Genomic_DNA"/>
</dbReference>